<feature type="active site" description="O-(3'-phospho-DNA)-tyrosine intermediate" evidence="10">
    <location>
        <position position="308"/>
    </location>
</feature>
<dbReference type="GO" id="GO:0006313">
    <property type="term" value="P:DNA transposition"/>
    <property type="evidence" value="ECO:0007669"/>
    <property type="project" value="UniProtKB-UniRule"/>
</dbReference>
<dbReference type="InterPro" id="IPR004107">
    <property type="entry name" value="Integrase_SAM-like_N"/>
</dbReference>
<feature type="active site" evidence="10">
    <location>
        <position position="202"/>
    </location>
</feature>
<dbReference type="PROSITE" id="PS51900">
    <property type="entry name" value="CB"/>
    <property type="match status" value="1"/>
</dbReference>
<dbReference type="NCBIfam" id="TIGR02225">
    <property type="entry name" value="recomb_XerD"/>
    <property type="match status" value="1"/>
</dbReference>
<comment type="function">
    <text evidence="10">Site-specific tyrosine recombinase, which acts by catalyzing the cutting and rejoining of the recombining DNA molecules. The XerC-XerD complex is essential to convert dimers of the bacterial chromosome into monomers to permit their segregation at cell division. It also contributes to the segregational stability of plasmids.</text>
</comment>
<evidence type="ECO:0000256" key="1">
    <source>
        <dbReference type="ARBA" id="ARBA00004496"/>
    </source>
</evidence>
<dbReference type="NCBIfam" id="NF001399">
    <property type="entry name" value="PRK00283.1"/>
    <property type="match status" value="1"/>
</dbReference>
<feature type="active site" evidence="10">
    <location>
        <position position="299"/>
    </location>
</feature>
<feature type="active site" evidence="10">
    <location>
        <position position="276"/>
    </location>
</feature>
<feature type="domain" description="Tyr recombinase" evidence="11">
    <location>
        <begin position="138"/>
        <end position="321"/>
    </location>
</feature>
<dbReference type="GO" id="GO:0051301">
    <property type="term" value="P:cell division"/>
    <property type="evidence" value="ECO:0007669"/>
    <property type="project" value="UniProtKB-KW"/>
</dbReference>
<organism evidence="13 14">
    <name type="scientific">candidate division WOR-3 bacterium</name>
    <dbReference type="NCBI Taxonomy" id="2052148"/>
    <lineage>
        <taxon>Bacteria</taxon>
        <taxon>Bacteria division WOR-3</taxon>
    </lineage>
</organism>
<dbReference type="GO" id="GO:0007059">
    <property type="term" value="P:chromosome segregation"/>
    <property type="evidence" value="ECO:0007669"/>
    <property type="project" value="UniProtKB-UniRule"/>
</dbReference>
<keyword evidence="9 10" id="KW-0131">Cell cycle</keyword>
<evidence type="ECO:0000313" key="13">
    <source>
        <dbReference type="EMBL" id="HEC78029.1"/>
    </source>
</evidence>
<dbReference type="Gene3D" id="1.10.150.130">
    <property type="match status" value="1"/>
</dbReference>
<name>A0A9C9ELA0_UNCW3</name>
<sequence>MRYKTRRRYLYRRQRQGGEPDPYGEEVCHRNVNVLSRQLQEFENFLISEGDELNTVRSYLYDLKQLEQFLQQRKKSLTDGSTEDLRDFIHGLFDLRLSPASINRKISSIKTFYRFLVFQKRIGFDPASDLELLKTGRKLPAFMSIEEVTAIIEAADDKSPAGLRDRACLELLYGAGLRISELLGLKIKDIDRENDLLSIIGKGNKQRIVPIGKKALRAIDEYLAKGRGEILKKRSSPFLILNMRGQRLSRMGFLKILRKYRIKSGVKKRVTPHMFRHSFATHLLEAGADLRVVQELLGHSDISTTQIYTHIDREYLKEIYREHHPRA</sequence>
<evidence type="ECO:0000259" key="11">
    <source>
        <dbReference type="PROSITE" id="PS51898"/>
    </source>
</evidence>
<keyword evidence="6 10" id="KW-0229">DNA integration</keyword>
<keyword evidence="7 10" id="KW-0238">DNA-binding</keyword>
<dbReference type="InterPro" id="IPR013762">
    <property type="entry name" value="Integrase-like_cat_sf"/>
</dbReference>
<comment type="subunit">
    <text evidence="10">Forms a cyclic heterotetrameric complex composed of two molecules of XerC and two molecules of XerD.</text>
</comment>
<evidence type="ECO:0000256" key="10">
    <source>
        <dbReference type="HAMAP-Rule" id="MF_01808"/>
    </source>
</evidence>
<dbReference type="Gene3D" id="1.10.443.10">
    <property type="entry name" value="Intergrase catalytic core"/>
    <property type="match status" value="1"/>
</dbReference>
<dbReference type="SUPFAM" id="SSF56349">
    <property type="entry name" value="DNA breaking-rejoining enzymes"/>
    <property type="match status" value="1"/>
</dbReference>
<dbReference type="InterPro" id="IPR011010">
    <property type="entry name" value="DNA_brk_join_enz"/>
</dbReference>
<evidence type="ECO:0000256" key="8">
    <source>
        <dbReference type="ARBA" id="ARBA00023172"/>
    </source>
</evidence>
<dbReference type="EMBL" id="DRIG01000030">
    <property type="protein sequence ID" value="HEC78029.1"/>
    <property type="molecule type" value="Genomic_DNA"/>
</dbReference>
<dbReference type="PANTHER" id="PTHR30349">
    <property type="entry name" value="PHAGE INTEGRASE-RELATED"/>
    <property type="match status" value="1"/>
</dbReference>
<gene>
    <name evidence="13" type="primary">xerD</name>
    <name evidence="10" type="synonym">xerC</name>
    <name evidence="13" type="ORF">ENI34_02665</name>
</gene>
<accession>A0A9C9ELA0</accession>
<dbReference type="InterPro" id="IPR011932">
    <property type="entry name" value="Recomb_XerD"/>
</dbReference>
<comment type="caution">
    <text evidence="13">The sequence shown here is derived from an EMBL/GenBank/DDBJ whole genome shotgun (WGS) entry which is preliminary data.</text>
</comment>
<dbReference type="InterPro" id="IPR010998">
    <property type="entry name" value="Integrase_recombinase_N"/>
</dbReference>
<proteinExistence type="inferred from homology"/>
<dbReference type="InterPro" id="IPR044068">
    <property type="entry name" value="CB"/>
</dbReference>
<dbReference type="Proteomes" id="UP000885826">
    <property type="component" value="Unassembled WGS sequence"/>
</dbReference>
<evidence type="ECO:0000256" key="2">
    <source>
        <dbReference type="ARBA" id="ARBA00010450"/>
    </source>
</evidence>
<dbReference type="GO" id="GO:0005737">
    <property type="term" value="C:cytoplasm"/>
    <property type="evidence" value="ECO:0007669"/>
    <property type="project" value="UniProtKB-SubCell"/>
</dbReference>
<feature type="active site" evidence="10">
    <location>
        <position position="273"/>
    </location>
</feature>
<dbReference type="CDD" id="cd00798">
    <property type="entry name" value="INT_XerDC_C"/>
    <property type="match status" value="1"/>
</dbReference>
<dbReference type="InterPro" id="IPR023009">
    <property type="entry name" value="Tyrosine_recombinase_XerC/XerD"/>
</dbReference>
<dbReference type="Pfam" id="PF00589">
    <property type="entry name" value="Phage_integrase"/>
    <property type="match status" value="1"/>
</dbReference>
<dbReference type="NCBIfam" id="NF040815">
    <property type="entry name" value="recomb_XerA_Arch"/>
    <property type="match status" value="1"/>
</dbReference>
<comment type="similarity">
    <text evidence="10">Belongs to the 'phage' integrase family. XerC subfamily.</text>
</comment>
<dbReference type="HAMAP" id="MF_01808">
    <property type="entry name" value="Recomb_XerC_XerD"/>
    <property type="match status" value="1"/>
</dbReference>
<evidence type="ECO:0000256" key="3">
    <source>
        <dbReference type="ARBA" id="ARBA00022490"/>
    </source>
</evidence>
<reference evidence="13" key="1">
    <citation type="journal article" date="2020" name="mSystems">
        <title>Genome- and Community-Level Interaction Insights into Carbon Utilization and Element Cycling Functions of Hydrothermarchaeota in Hydrothermal Sediment.</title>
        <authorList>
            <person name="Zhou Z."/>
            <person name="Liu Y."/>
            <person name="Xu W."/>
            <person name="Pan J."/>
            <person name="Luo Z.H."/>
            <person name="Li M."/>
        </authorList>
    </citation>
    <scope>NUCLEOTIDE SEQUENCE</scope>
    <source>
        <strain evidence="13">HyVt-388</strain>
    </source>
</reference>
<feature type="domain" description="Core-binding (CB)" evidence="12">
    <location>
        <begin position="33"/>
        <end position="117"/>
    </location>
</feature>
<keyword evidence="4 10" id="KW-0132">Cell division</keyword>
<dbReference type="Pfam" id="PF02899">
    <property type="entry name" value="Phage_int_SAM_1"/>
    <property type="match status" value="1"/>
</dbReference>
<comment type="similarity">
    <text evidence="2">Belongs to the 'phage' integrase family. XerD subfamily.</text>
</comment>
<feature type="active site" evidence="10">
    <location>
        <position position="178"/>
    </location>
</feature>
<keyword evidence="3 10" id="KW-0963">Cytoplasm</keyword>
<evidence type="ECO:0000256" key="4">
    <source>
        <dbReference type="ARBA" id="ARBA00022618"/>
    </source>
</evidence>
<dbReference type="GO" id="GO:0003677">
    <property type="term" value="F:DNA binding"/>
    <property type="evidence" value="ECO:0007669"/>
    <property type="project" value="UniProtKB-UniRule"/>
</dbReference>
<keyword evidence="5 10" id="KW-0159">Chromosome partition</keyword>
<protein>
    <recommendedName>
        <fullName evidence="10">Tyrosine recombinase XerC</fullName>
    </recommendedName>
</protein>
<comment type="subcellular location">
    <subcellularLocation>
        <location evidence="1 10">Cytoplasm</location>
    </subcellularLocation>
</comment>
<evidence type="ECO:0000259" key="12">
    <source>
        <dbReference type="PROSITE" id="PS51900"/>
    </source>
</evidence>
<evidence type="ECO:0000256" key="6">
    <source>
        <dbReference type="ARBA" id="ARBA00022908"/>
    </source>
</evidence>
<keyword evidence="8 10" id="KW-0233">DNA recombination</keyword>
<evidence type="ECO:0000256" key="9">
    <source>
        <dbReference type="ARBA" id="ARBA00023306"/>
    </source>
</evidence>
<dbReference type="InterPro" id="IPR002104">
    <property type="entry name" value="Integrase_catalytic"/>
</dbReference>
<evidence type="ECO:0000313" key="14">
    <source>
        <dbReference type="Proteomes" id="UP000885826"/>
    </source>
</evidence>
<dbReference type="PANTHER" id="PTHR30349:SF81">
    <property type="entry name" value="TYROSINE RECOMBINASE XERC"/>
    <property type="match status" value="1"/>
</dbReference>
<dbReference type="InterPro" id="IPR050090">
    <property type="entry name" value="Tyrosine_recombinase_XerCD"/>
</dbReference>
<dbReference type="GO" id="GO:0009037">
    <property type="term" value="F:tyrosine-based site-specific recombinase activity"/>
    <property type="evidence" value="ECO:0007669"/>
    <property type="project" value="UniProtKB-UniRule"/>
</dbReference>
<evidence type="ECO:0000256" key="7">
    <source>
        <dbReference type="ARBA" id="ARBA00023125"/>
    </source>
</evidence>
<dbReference type="AlphaFoldDB" id="A0A9C9ELA0"/>
<evidence type="ECO:0000256" key="5">
    <source>
        <dbReference type="ARBA" id="ARBA00022829"/>
    </source>
</evidence>
<dbReference type="PROSITE" id="PS51898">
    <property type="entry name" value="TYR_RECOMBINASE"/>
    <property type="match status" value="1"/>
</dbReference>